<proteinExistence type="predicted"/>
<gene>
    <name evidence="1" type="ORF">OWV82_003456</name>
</gene>
<organism evidence="1 2">
    <name type="scientific">Melia azedarach</name>
    <name type="common">Chinaberry tree</name>
    <dbReference type="NCBI Taxonomy" id="155640"/>
    <lineage>
        <taxon>Eukaryota</taxon>
        <taxon>Viridiplantae</taxon>
        <taxon>Streptophyta</taxon>
        <taxon>Embryophyta</taxon>
        <taxon>Tracheophyta</taxon>
        <taxon>Spermatophyta</taxon>
        <taxon>Magnoliopsida</taxon>
        <taxon>eudicotyledons</taxon>
        <taxon>Gunneridae</taxon>
        <taxon>Pentapetalae</taxon>
        <taxon>rosids</taxon>
        <taxon>malvids</taxon>
        <taxon>Sapindales</taxon>
        <taxon>Meliaceae</taxon>
        <taxon>Melia</taxon>
    </lineage>
</organism>
<protein>
    <submittedName>
        <fullName evidence="1">Armadillo-type fold containing protein</fullName>
    </submittedName>
</protein>
<dbReference type="EMBL" id="CM051395">
    <property type="protein sequence ID" value="KAJ4724464.1"/>
    <property type="molecule type" value="Genomic_DNA"/>
</dbReference>
<dbReference type="Proteomes" id="UP001164539">
    <property type="component" value="Chromosome 2"/>
</dbReference>
<evidence type="ECO:0000313" key="1">
    <source>
        <dbReference type="EMBL" id="KAJ4724464.1"/>
    </source>
</evidence>
<evidence type="ECO:0000313" key="2">
    <source>
        <dbReference type="Proteomes" id="UP001164539"/>
    </source>
</evidence>
<keyword evidence="2" id="KW-1185">Reference proteome</keyword>
<name>A0ACC1YM52_MELAZ</name>
<sequence length="168" mass="19556">RSFAKCYKMPISLFLMHTQHIHIKGSFCDSTYQPQSMSSTSGGININGDIIKMKNRECFCGDKAGIRVSESSRNPNKIYFICQSRKCKYFEWWTPTEDEYIMKYVENKNDVVLSNDMLNDLKMVVNFMQNHMQDECKIHASIKRLVNMNILLFCGSICNLILSYVFSK</sequence>
<comment type="caution">
    <text evidence="1">The sequence shown here is derived from an EMBL/GenBank/DDBJ whole genome shotgun (WGS) entry which is preliminary data.</text>
</comment>
<feature type="non-terminal residue" evidence="1">
    <location>
        <position position="1"/>
    </location>
</feature>
<reference evidence="1 2" key="1">
    <citation type="journal article" date="2023" name="Science">
        <title>Complex scaffold remodeling in plant triterpene biosynthesis.</title>
        <authorList>
            <person name="De La Pena R."/>
            <person name="Hodgson H."/>
            <person name="Liu J.C."/>
            <person name="Stephenson M.J."/>
            <person name="Martin A.C."/>
            <person name="Owen C."/>
            <person name="Harkess A."/>
            <person name="Leebens-Mack J."/>
            <person name="Jimenez L.E."/>
            <person name="Osbourn A."/>
            <person name="Sattely E.S."/>
        </authorList>
    </citation>
    <scope>NUCLEOTIDE SEQUENCE [LARGE SCALE GENOMIC DNA]</scope>
    <source>
        <strain evidence="2">cv. JPN11</strain>
        <tissue evidence="1">Leaf</tissue>
    </source>
</reference>
<accession>A0ACC1YM52</accession>